<dbReference type="HAMAP" id="MF_01430">
    <property type="entry name" value="OM_assembly_BamA"/>
    <property type="match status" value="1"/>
</dbReference>
<evidence type="ECO:0000256" key="5">
    <source>
        <dbReference type="ARBA" id="ARBA00022737"/>
    </source>
</evidence>
<dbReference type="InterPro" id="IPR023707">
    <property type="entry name" value="OM_assembly_BamA"/>
</dbReference>
<evidence type="ECO:0000256" key="4">
    <source>
        <dbReference type="ARBA" id="ARBA00022729"/>
    </source>
</evidence>
<evidence type="ECO:0000256" key="7">
    <source>
        <dbReference type="ARBA" id="ARBA00023237"/>
    </source>
</evidence>
<organism evidence="10 11">
    <name type="scientific">Campylobacter anatolicus</name>
    <dbReference type="NCBI Taxonomy" id="2829105"/>
    <lineage>
        <taxon>Bacteria</taxon>
        <taxon>Pseudomonadati</taxon>
        <taxon>Campylobacterota</taxon>
        <taxon>Epsilonproteobacteria</taxon>
        <taxon>Campylobacterales</taxon>
        <taxon>Campylobacteraceae</taxon>
        <taxon>Campylobacter</taxon>
    </lineage>
</organism>
<keyword evidence="3" id="KW-0812">Transmembrane</keyword>
<dbReference type="Proteomes" id="UP000682951">
    <property type="component" value="Unassembled WGS sequence"/>
</dbReference>
<dbReference type="InterPro" id="IPR034746">
    <property type="entry name" value="POTRA"/>
</dbReference>
<evidence type="ECO:0000313" key="11">
    <source>
        <dbReference type="Proteomes" id="UP000682951"/>
    </source>
</evidence>
<keyword evidence="2" id="KW-1134">Transmembrane beta strand</keyword>
<dbReference type="PROSITE" id="PS51779">
    <property type="entry name" value="POTRA"/>
    <property type="match status" value="3"/>
</dbReference>
<dbReference type="PIRSF" id="PIRSF006076">
    <property type="entry name" value="OM_assembly_OMP85"/>
    <property type="match status" value="1"/>
</dbReference>
<sequence>MKKSLFLIFLALSGMSAQTIKSINYNGLIHLSPEVANDIMGLRVGRDLSGDLSDKAILNLYKQGYFDDIYINADDNGNIVINVKEKPSVARLDLKGVVTNDKTAIESLISIKPGNMYDELTIEKTKERIRQYYESKGYFDTVVDVEKESVAGNDSSLFLTLNINRGENMIINNVHLIGAKEFDYGDIEPIVANKSYEFMGWMWGRNDGKVKLHELPNDPTRIQDKYFQKGYLDATVSAPYLNASFDNYQADLTYYISEGKPYDVAKVSINAPEELELNTEEILKDFKLRSGDRMNSARLRQDIKKIDDMVADKGYAFVKVYPKTQKYDENQTVDIEYKIEPGEQVYIRNVEISGNDRTVDRVIRRELYLTEGNLYNRTDLQDSKDALKRTSYFEDVDIKEERVDKNTIDLKVEVKEASTGSISGGIGYGSSDGLLLSASVSDTNIFGSGLQGTISIDKSDDELSGQIGLTNPRIFDSDYSLGGTIYANDYDWDSYDEKSYGFTTTLGKKLTRNLSASITYMIEQSKIEGLRKVLKEEVGYKDGSNIKSSIIPAIAYNSTDDYYLPRRGILASTSFEFAGLGGDEEFLKNRTSFNYYFGLREYIDYDLILRYKSSFAKIWNRGYVPINEKLYLGGIRNLRGYESRTVSPKVRASDLTWYETGGEISFNNSFEISFPLIERVKMRGVLFYDYGMIGETDLDEIKRSSTGIGIEWITPIGPLQLIFAKALDKKYNDETNSFEFTIGRRF</sequence>
<reference evidence="10 11" key="1">
    <citation type="submission" date="2021-04" db="EMBL/GenBank/DDBJ databases">
        <title>Molecular and phenotypic characterization and identification of bacterial isolates recovered from the Anatolian ground squirrels (Spermophilus xanthoprymnus) and which have the potential to form a new species in the Campylobacter genus.</title>
        <authorList>
            <person name="Aydin F."/>
            <person name="Abay S."/>
            <person name="Kayman T."/>
            <person name="Karakaya E."/>
            <person name="Mustak H.K."/>
            <person name="Mustak I.B."/>
            <person name="Bilgin N."/>
            <person name="Duzler A."/>
            <person name="Sahin O."/>
            <person name="Guran O."/>
            <person name="Saticioglu I.B."/>
        </authorList>
    </citation>
    <scope>NUCLEOTIDE SEQUENCE [LARGE SCALE GENOMIC DNA]</scope>
    <source>
        <strain evidence="11">faydin-G24</strain>
    </source>
</reference>
<evidence type="ECO:0000256" key="3">
    <source>
        <dbReference type="ARBA" id="ARBA00022692"/>
    </source>
</evidence>
<evidence type="ECO:0000256" key="2">
    <source>
        <dbReference type="ARBA" id="ARBA00022452"/>
    </source>
</evidence>
<accession>A0ABS5HJ53</accession>
<feature type="domain" description="POTRA" evidence="9">
    <location>
        <begin position="262"/>
        <end position="342"/>
    </location>
</feature>
<evidence type="ECO:0000256" key="6">
    <source>
        <dbReference type="ARBA" id="ARBA00023136"/>
    </source>
</evidence>
<proteinExistence type="inferred from homology"/>
<dbReference type="NCBIfam" id="TIGR03303">
    <property type="entry name" value="OM_YaeT"/>
    <property type="match status" value="1"/>
</dbReference>
<keyword evidence="6" id="KW-0472">Membrane</keyword>
<keyword evidence="5" id="KW-0677">Repeat</keyword>
<evidence type="ECO:0000259" key="9">
    <source>
        <dbReference type="PROSITE" id="PS51779"/>
    </source>
</evidence>
<dbReference type="Pfam" id="PF07244">
    <property type="entry name" value="POTRA"/>
    <property type="match status" value="4"/>
</dbReference>
<dbReference type="EMBL" id="JAGSSW010000007">
    <property type="protein sequence ID" value="MBR8464299.1"/>
    <property type="molecule type" value="Genomic_DNA"/>
</dbReference>
<comment type="subcellular location">
    <subcellularLocation>
        <location evidence="1">Membrane</location>
    </subcellularLocation>
</comment>
<dbReference type="InterPro" id="IPR039910">
    <property type="entry name" value="D15-like"/>
</dbReference>
<protein>
    <recommendedName>
        <fullName evidence="8">Outer membrane protein assembly factor BamA</fullName>
    </recommendedName>
</protein>
<keyword evidence="7" id="KW-0998">Cell outer membrane</keyword>
<feature type="domain" description="POTRA" evidence="9">
    <location>
        <begin position="345"/>
        <end position="417"/>
    </location>
</feature>
<evidence type="ECO:0000256" key="1">
    <source>
        <dbReference type="ARBA" id="ARBA00004370"/>
    </source>
</evidence>
<keyword evidence="4" id="KW-0732">Signal</keyword>
<dbReference type="InterPro" id="IPR010827">
    <property type="entry name" value="BamA/TamA_POTRA"/>
</dbReference>
<dbReference type="Gene3D" id="2.40.160.50">
    <property type="entry name" value="membrane protein fhac: a member of the omp85/tpsb transporter family"/>
    <property type="match status" value="1"/>
</dbReference>
<dbReference type="RefSeq" id="WP_212142231.1">
    <property type="nucleotide sequence ID" value="NZ_JAGSSW010000007.1"/>
</dbReference>
<gene>
    <name evidence="10" type="primary">bamA</name>
    <name evidence="10" type="ORF">KDD93_06955</name>
</gene>
<dbReference type="Gene3D" id="3.10.20.310">
    <property type="entry name" value="membrane protein fhac"/>
    <property type="match status" value="5"/>
</dbReference>
<feature type="domain" description="POTRA" evidence="9">
    <location>
        <begin position="18"/>
        <end position="86"/>
    </location>
</feature>
<evidence type="ECO:0000313" key="10">
    <source>
        <dbReference type="EMBL" id="MBR8464299.1"/>
    </source>
</evidence>
<name>A0ABS5HJ53_9BACT</name>
<comment type="caution">
    <text evidence="10">The sequence shown here is derived from an EMBL/GenBank/DDBJ whole genome shotgun (WGS) entry which is preliminary data.</text>
</comment>
<keyword evidence="11" id="KW-1185">Reference proteome</keyword>
<dbReference type="Pfam" id="PF01103">
    <property type="entry name" value="Omp85"/>
    <property type="match status" value="1"/>
</dbReference>
<dbReference type="PANTHER" id="PTHR12815:SF23">
    <property type="entry name" value="OUTER MEMBRANE PROTEIN ASSEMBLY FACTOR BAMA"/>
    <property type="match status" value="1"/>
</dbReference>
<evidence type="ECO:0000256" key="8">
    <source>
        <dbReference type="NCBIfam" id="TIGR03303"/>
    </source>
</evidence>
<dbReference type="InterPro" id="IPR000184">
    <property type="entry name" value="Bac_surfAg_D15"/>
</dbReference>
<dbReference type="PANTHER" id="PTHR12815">
    <property type="entry name" value="SORTING AND ASSEMBLY MACHINERY SAMM50 PROTEIN FAMILY MEMBER"/>
    <property type="match status" value="1"/>
</dbReference>